<accession>A0ABS4U412</accession>
<evidence type="ECO:0000313" key="4">
    <source>
        <dbReference type="EMBL" id="MBP2331395.1"/>
    </source>
</evidence>
<dbReference type="PANTHER" id="PTHR47396:SF1">
    <property type="entry name" value="ATP-DEPENDENT HELICASE IRC3-RELATED"/>
    <property type="match status" value="1"/>
</dbReference>
<dbReference type="InterPro" id="IPR013670">
    <property type="entry name" value="EcoEI_R_C_dom"/>
</dbReference>
<dbReference type="CDD" id="cd18032">
    <property type="entry name" value="DEXHc_RE_I_III_res"/>
    <property type="match status" value="1"/>
</dbReference>
<evidence type="ECO:0000256" key="1">
    <source>
        <dbReference type="SAM" id="MobiDB-lite"/>
    </source>
</evidence>
<feature type="region of interest" description="Disordered" evidence="1">
    <location>
        <begin position="209"/>
        <end position="230"/>
    </location>
</feature>
<dbReference type="Pfam" id="PF08463">
    <property type="entry name" value="EcoEI_R_C"/>
    <property type="match status" value="1"/>
</dbReference>
<dbReference type="Gene3D" id="3.40.50.300">
    <property type="entry name" value="P-loop containing nucleotide triphosphate hydrolases"/>
    <property type="match status" value="2"/>
</dbReference>
<protein>
    <submittedName>
        <fullName evidence="4">Type I restriction enzyme R subunit</fullName>
        <ecNumber evidence="4">3.1.21.3</ecNumber>
    </submittedName>
</protein>
<reference evidence="4 5" key="1">
    <citation type="submission" date="2021-03" db="EMBL/GenBank/DDBJ databases">
        <title>Sequencing the genomes of 1000 actinobacteria strains.</title>
        <authorList>
            <person name="Klenk H.-P."/>
        </authorList>
    </citation>
    <scope>NUCLEOTIDE SEQUENCE [LARGE SCALE GENOMIC DNA]</scope>
    <source>
        <strain evidence="4 5">DSM 44506</strain>
    </source>
</reference>
<dbReference type="RefSeq" id="WP_209651560.1">
    <property type="nucleotide sequence ID" value="NZ_CP047357.1"/>
</dbReference>
<feature type="domain" description="Helicase C-terminal" evidence="3">
    <location>
        <begin position="683"/>
        <end position="846"/>
    </location>
</feature>
<dbReference type="InterPro" id="IPR014001">
    <property type="entry name" value="Helicase_ATP-bd"/>
</dbReference>
<dbReference type="GO" id="GO:0009035">
    <property type="term" value="F:type I site-specific deoxyribonuclease activity"/>
    <property type="evidence" value="ECO:0007669"/>
    <property type="project" value="UniProtKB-EC"/>
</dbReference>
<feature type="compositionally biased region" description="Basic and acidic residues" evidence="1">
    <location>
        <begin position="209"/>
        <end position="220"/>
    </location>
</feature>
<dbReference type="InterPro" id="IPR050742">
    <property type="entry name" value="Helicase_Restrict-Modif_Enz"/>
</dbReference>
<evidence type="ECO:0000259" key="3">
    <source>
        <dbReference type="PROSITE" id="PS51194"/>
    </source>
</evidence>
<organism evidence="4 5">
    <name type="scientific">Corynebacterium freneyi</name>
    <dbReference type="NCBI Taxonomy" id="134034"/>
    <lineage>
        <taxon>Bacteria</taxon>
        <taxon>Bacillati</taxon>
        <taxon>Actinomycetota</taxon>
        <taxon>Actinomycetes</taxon>
        <taxon>Mycobacteriales</taxon>
        <taxon>Corynebacteriaceae</taxon>
        <taxon>Corynebacterium</taxon>
    </lineage>
</organism>
<dbReference type="CDD" id="cd18799">
    <property type="entry name" value="SF2_C_EcoAI-like"/>
    <property type="match status" value="1"/>
</dbReference>
<dbReference type="Pfam" id="PF04851">
    <property type="entry name" value="ResIII"/>
    <property type="match status" value="1"/>
</dbReference>
<feature type="domain" description="Helicase ATP-binding" evidence="2">
    <location>
        <begin position="449"/>
        <end position="606"/>
    </location>
</feature>
<dbReference type="InterPro" id="IPR006935">
    <property type="entry name" value="Helicase/UvrB_N"/>
</dbReference>
<name>A0ABS4U412_9CORY</name>
<feature type="region of interest" description="Disordered" evidence="1">
    <location>
        <begin position="151"/>
        <end position="178"/>
    </location>
</feature>
<dbReference type="Proteomes" id="UP001519305">
    <property type="component" value="Unassembled WGS sequence"/>
</dbReference>
<dbReference type="PROSITE" id="PS51194">
    <property type="entry name" value="HELICASE_CTER"/>
    <property type="match status" value="1"/>
</dbReference>
<dbReference type="EC" id="3.1.21.3" evidence="4"/>
<dbReference type="EMBL" id="JAGINY010000001">
    <property type="protein sequence ID" value="MBP2331395.1"/>
    <property type="molecule type" value="Genomic_DNA"/>
</dbReference>
<dbReference type="InterPro" id="IPR027417">
    <property type="entry name" value="P-loop_NTPase"/>
</dbReference>
<dbReference type="SMART" id="SM00487">
    <property type="entry name" value="DEXDc"/>
    <property type="match status" value="1"/>
</dbReference>
<dbReference type="PANTHER" id="PTHR47396">
    <property type="entry name" value="TYPE I RESTRICTION ENZYME ECOKI R PROTEIN"/>
    <property type="match status" value="1"/>
</dbReference>
<dbReference type="Pfam" id="PF00271">
    <property type="entry name" value="Helicase_C"/>
    <property type="match status" value="1"/>
</dbReference>
<keyword evidence="4" id="KW-0378">Hydrolase</keyword>
<feature type="compositionally biased region" description="Basic and acidic residues" evidence="1">
    <location>
        <begin position="167"/>
        <end position="178"/>
    </location>
</feature>
<dbReference type="Gene3D" id="3.90.1570.30">
    <property type="match status" value="1"/>
</dbReference>
<proteinExistence type="predicted"/>
<dbReference type="PROSITE" id="PS51192">
    <property type="entry name" value="HELICASE_ATP_BIND_1"/>
    <property type="match status" value="1"/>
</dbReference>
<comment type="caution">
    <text evidence="4">The sequence shown here is derived from an EMBL/GenBank/DDBJ whole genome shotgun (WGS) entry which is preliminary data.</text>
</comment>
<dbReference type="InterPro" id="IPR001650">
    <property type="entry name" value="Helicase_C-like"/>
</dbReference>
<gene>
    <name evidence="4" type="ORF">JOF33_000094</name>
</gene>
<evidence type="ECO:0000259" key="2">
    <source>
        <dbReference type="PROSITE" id="PS51192"/>
    </source>
</evidence>
<keyword evidence="5" id="KW-1185">Reference proteome</keyword>
<evidence type="ECO:0000313" key="5">
    <source>
        <dbReference type="Proteomes" id="UP001519305"/>
    </source>
</evidence>
<sequence length="1236" mass="137861">MSTPTPLPSNFGFLHQVWPQLTDDTRHAEANALTNPRGSGFHSRRVLEMLVAHITEVLDATDPYTSTLNDRLNNPTFRTAVPPAILDKMHVVRKRCNDAVHDSGRAFTPRTATRVLQHLFDIALWAANNYALPLSSFTDVPRFDTALLEAHPRRHAQTQEQLQRQAEMMERREEKLDAQEEELAASRLLLSEEQRKAREERERLAREAARFQRRQAEQAERQAQTEAEHAEALAELDRLKAELDRKLRSLDDAQRDEIVAGRSRTPEVDTSARFEIDEATTRTDLIDPMLASAGFSTEAGNLIRERRITGLPTDTFPSGTGYADYALLGDDGRILGIVEAKRTATSQTAGHQQAQLYADGIEAETGLRPVIMYTNGHQIWLWDDASSIPGGGTGYPPREIEGYPTPRELRRMVLRRTMRQPLAEHTVDTSIAGGDGRDYQVDMIRGITERLTAGHRRALLVMATGTGKTRTAIALVKLLQQANWVRQVLFLADRTDLVRQAAGEFAKLLPDTPSVNLLDNRNGDGSIHLCTYQTMIDMIDADSPGGARFTPFDYDLIIIDEAHRSVYNRYGRIFEYFDSFLIGLTATPREEVDHNTYRLFDQLDGEPTGSYSLQQAIDDGNLVPFRVFQAQSRILTGGVRYDELSPEEQAAWDDAEWGVDDGDAPPEEITAPGINVQLYNRDTIDKVLSTVVTHGIRVAGADRLGKTIIFARNQKHADLIYEQWATNMPTSGGNDAAVITHRAKNPSALIDRFKDPDSGLNVAISVDMLDTGIDVPEVVNLVFFKPVFSPTKFWQMIGRGTRLRPNLFGEGTGDGTTDKREFFIFDFLGNFERLAAGSPTATTTGSGQKSLTQRLFLRRIHLLATLQDDSRRHELQSELEELLRRMIETVPSSSILVRPEDRPVIERFRTAGAWARIDATTMAAAQDHLAHLPFAASGDQEDAKRFDYLIAGMQLQLAAEGTIADGTALDASALGPDWTSGRERIVAIATNLSQKTNVEAIARHGDLLEELQTTTWWDHATIDELETVRRSLRDLVQYVDRGKRNAVVTDFQDEMGELVEIPNETGNPIGPILPIEESVIERKVRQALEAHFDSIAMKKLRSAKPLTATDVAALEQILASIEVEGVDQLRKRMGDKPFPRFLREIVGLDEGAMRERFADLLASSVLSTTQAGFMRLMIRGLSENGSLSMAELFEAPYNDHGSPVDVFDGNIATVTDIRDRLRDIDATAEVIEPDHG</sequence>
<dbReference type="SUPFAM" id="SSF52540">
    <property type="entry name" value="P-loop containing nucleoside triphosphate hydrolases"/>
    <property type="match status" value="1"/>
</dbReference>